<comment type="similarity">
    <text evidence="1">Belongs to the 14-3-3 family.</text>
</comment>
<dbReference type="PANTHER" id="PTHR18860">
    <property type="entry name" value="14-3-3 PROTEIN"/>
    <property type="match status" value="1"/>
</dbReference>
<evidence type="ECO:0000259" key="3">
    <source>
        <dbReference type="SMART" id="SM00101"/>
    </source>
</evidence>
<name>A0AAU9IKY3_9CILI</name>
<sequence length="250" mass="28767">MEDLTYKAKLAEQAERYDDMINVMKNVIRQATELNVDQRNLLSVGYKNVVGVRRTAWRTISALEEKEESRGNAKRVELARAYRLKIEEELNRTCQEILDLITEVLSKKQNTNEGRVFFLKMQGDYYRYMAEYQTAGGNKAKYGTTAADNAHRVYQEAMDLASAELPPTHPIRLGLALNYSVFHYEVKENPTDACNMARTAFDQAIAELDNLDEDQYKDSTTIMQLIRDNLTLWTSEMNEEPKDGTNVEDL</sequence>
<protein>
    <recommendedName>
        <fullName evidence="3">14-3-3 domain-containing protein</fullName>
    </recommendedName>
</protein>
<dbReference type="InterPro" id="IPR036815">
    <property type="entry name" value="14-3-3_dom_sf"/>
</dbReference>
<dbReference type="SMART" id="SM00101">
    <property type="entry name" value="14_3_3"/>
    <property type="match status" value="1"/>
</dbReference>
<dbReference type="Gene3D" id="1.20.190.20">
    <property type="entry name" value="14-3-3 domain"/>
    <property type="match status" value="1"/>
</dbReference>
<dbReference type="InterPro" id="IPR023410">
    <property type="entry name" value="14-3-3_domain"/>
</dbReference>
<dbReference type="AlphaFoldDB" id="A0AAU9IKY3"/>
<comment type="caution">
    <text evidence="4">The sequence shown here is derived from an EMBL/GenBank/DDBJ whole genome shotgun (WGS) entry which is preliminary data.</text>
</comment>
<keyword evidence="5" id="KW-1185">Reference proteome</keyword>
<evidence type="ECO:0000313" key="5">
    <source>
        <dbReference type="Proteomes" id="UP001162131"/>
    </source>
</evidence>
<dbReference type="PIRSF" id="PIRSF000868">
    <property type="entry name" value="14-3-3"/>
    <property type="match status" value="1"/>
</dbReference>
<dbReference type="CDD" id="cd08774">
    <property type="entry name" value="14-3-3"/>
    <property type="match status" value="1"/>
</dbReference>
<evidence type="ECO:0000256" key="1">
    <source>
        <dbReference type="ARBA" id="ARBA00006141"/>
    </source>
</evidence>
<proteinExistence type="inferred from homology"/>
<evidence type="ECO:0000313" key="4">
    <source>
        <dbReference type="EMBL" id="CAG9314143.1"/>
    </source>
</evidence>
<dbReference type="InterPro" id="IPR023409">
    <property type="entry name" value="14-3-3_CS"/>
</dbReference>
<feature type="site" description="Interaction with phosphoserine on interacting protein" evidence="2">
    <location>
        <position position="127"/>
    </location>
</feature>
<evidence type="ECO:0000256" key="2">
    <source>
        <dbReference type="PIRSR" id="PIRSR000868-1"/>
    </source>
</evidence>
<accession>A0AAU9IKY3</accession>
<dbReference type="PRINTS" id="PR00305">
    <property type="entry name" value="1433ZETA"/>
</dbReference>
<dbReference type="PROSITE" id="PS00796">
    <property type="entry name" value="1433_1"/>
    <property type="match status" value="1"/>
</dbReference>
<organism evidence="4 5">
    <name type="scientific">Blepharisma stoltei</name>
    <dbReference type="NCBI Taxonomy" id="1481888"/>
    <lineage>
        <taxon>Eukaryota</taxon>
        <taxon>Sar</taxon>
        <taxon>Alveolata</taxon>
        <taxon>Ciliophora</taxon>
        <taxon>Postciliodesmatophora</taxon>
        <taxon>Heterotrichea</taxon>
        <taxon>Heterotrichida</taxon>
        <taxon>Blepharismidae</taxon>
        <taxon>Blepharisma</taxon>
    </lineage>
</organism>
<dbReference type="Proteomes" id="UP001162131">
    <property type="component" value="Unassembled WGS sequence"/>
</dbReference>
<feature type="domain" description="14-3-3" evidence="3">
    <location>
        <begin position="1"/>
        <end position="247"/>
    </location>
</feature>
<reference evidence="4" key="1">
    <citation type="submission" date="2021-09" db="EMBL/GenBank/DDBJ databases">
        <authorList>
            <consortium name="AG Swart"/>
            <person name="Singh M."/>
            <person name="Singh A."/>
            <person name="Seah K."/>
            <person name="Emmerich C."/>
        </authorList>
    </citation>
    <scope>NUCLEOTIDE SEQUENCE</scope>
    <source>
        <strain evidence="4">ATCC30299</strain>
    </source>
</reference>
<dbReference type="InterPro" id="IPR000308">
    <property type="entry name" value="14-3-3"/>
</dbReference>
<feature type="site" description="Interaction with phosphoserine on interacting protein" evidence="2">
    <location>
        <position position="54"/>
    </location>
</feature>
<dbReference type="EMBL" id="CAJZBQ010000011">
    <property type="protein sequence ID" value="CAG9314143.1"/>
    <property type="molecule type" value="Genomic_DNA"/>
</dbReference>
<gene>
    <name evidence="4" type="ORF">BSTOLATCC_MIC9940</name>
</gene>
<dbReference type="SUPFAM" id="SSF48445">
    <property type="entry name" value="14-3-3 protein"/>
    <property type="match status" value="1"/>
</dbReference>
<dbReference type="Pfam" id="PF00244">
    <property type="entry name" value="14-3-3"/>
    <property type="match status" value="1"/>
</dbReference>